<dbReference type="EMBL" id="JBJHZX010000005">
    <property type="protein sequence ID" value="MFL0194897.1"/>
    <property type="molecule type" value="Genomic_DNA"/>
</dbReference>
<organism evidence="5 6">
    <name type="scientific">Candidatus Clostridium eludens</name>
    <dbReference type="NCBI Taxonomy" id="3381663"/>
    <lineage>
        <taxon>Bacteria</taxon>
        <taxon>Bacillati</taxon>
        <taxon>Bacillota</taxon>
        <taxon>Clostridia</taxon>
        <taxon>Eubacteriales</taxon>
        <taxon>Clostridiaceae</taxon>
        <taxon>Clostridium</taxon>
    </lineage>
</organism>
<evidence type="ECO:0000313" key="6">
    <source>
        <dbReference type="Proteomes" id="UP001623660"/>
    </source>
</evidence>
<dbReference type="PROSITE" id="PS51257">
    <property type="entry name" value="PROKAR_LIPOPROTEIN"/>
    <property type="match status" value="1"/>
</dbReference>
<dbReference type="InterPro" id="IPR002508">
    <property type="entry name" value="MurNAc-LAA_cat"/>
</dbReference>
<evidence type="ECO:0000256" key="3">
    <source>
        <dbReference type="SAM" id="SignalP"/>
    </source>
</evidence>
<feature type="signal peptide" evidence="3">
    <location>
        <begin position="1"/>
        <end position="19"/>
    </location>
</feature>
<dbReference type="SMART" id="SM00646">
    <property type="entry name" value="Ami_3"/>
    <property type="match status" value="1"/>
</dbReference>
<proteinExistence type="predicted"/>
<keyword evidence="1" id="KW-0378">Hydrolase</keyword>
<dbReference type="InterPro" id="IPR050695">
    <property type="entry name" value="N-acetylmuramoyl_amidase_3"/>
</dbReference>
<feature type="chain" id="PRO_5046638438" evidence="3">
    <location>
        <begin position="20"/>
        <end position="288"/>
    </location>
</feature>
<feature type="region of interest" description="Disordered" evidence="2">
    <location>
        <begin position="32"/>
        <end position="97"/>
    </location>
</feature>
<dbReference type="PANTHER" id="PTHR30404">
    <property type="entry name" value="N-ACETYLMURAMOYL-L-ALANINE AMIDASE"/>
    <property type="match status" value="1"/>
</dbReference>
<evidence type="ECO:0000256" key="2">
    <source>
        <dbReference type="SAM" id="MobiDB-lite"/>
    </source>
</evidence>
<dbReference type="Proteomes" id="UP001623660">
    <property type="component" value="Unassembled WGS sequence"/>
</dbReference>
<protein>
    <submittedName>
        <fullName evidence="5">N-acetylmuramoyl-L-alanine amidase</fullName>
    </submittedName>
</protein>
<feature type="compositionally biased region" description="Basic and acidic residues" evidence="2">
    <location>
        <begin position="46"/>
        <end position="78"/>
    </location>
</feature>
<gene>
    <name evidence="5" type="ORF">ACJDU8_04810</name>
</gene>
<sequence length="288" mass="31584">MKFEFKVMSFCIFLVFLFAGCSKIMQPVSNVSKGSEYSQSASSSKTSDKQKNDKDNNKKAAENNQEDKKQNVDSEKTKEVKRKVVVLDPGHGRGSNLEKEAIYPGAKELKIKDGGGAEGINSKTPEYVITMDIAMKLKGLLENKGYNVIMTKTTLQESPGNIERAEVGNRNNADLVVRIHADASESSNISGASMLVPAPIGYAEDISGISRKYGQVVLEGLVNEVGMENRGIVERNDLTGFNWSKVPTILVETGFLSNPQEDKLLNTEEYQNKIAKGLFHGIDNAINN</sequence>
<dbReference type="RefSeq" id="WP_406791018.1">
    <property type="nucleotide sequence ID" value="NZ_JBJHZX010000005.1"/>
</dbReference>
<feature type="compositionally biased region" description="Low complexity" evidence="2">
    <location>
        <begin position="32"/>
        <end position="45"/>
    </location>
</feature>
<reference evidence="5 6" key="1">
    <citation type="submission" date="2024-11" db="EMBL/GenBank/DDBJ databases">
        <authorList>
            <person name="Heng Y.C."/>
            <person name="Lim A.C.H."/>
            <person name="Lee J.K.Y."/>
            <person name="Kittelmann S."/>
        </authorList>
    </citation>
    <scope>NUCLEOTIDE SEQUENCE [LARGE SCALE GENOMIC DNA]</scope>
    <source>
        <strain evidence="5 6">WILCCON 0269</strain>
    </source>
</reference>
<evidence type="ECO:0000313" key="5">
    <source>
        <dbReference type="EMBL" id="MFL0194897.1"/>
    </source>
</evidence>
<dbReference type="SUPFAM" id="SSF53187">
    <property type="entry name" value="Zn-dependent exopeptidases"/>
    <property type="match status" value="1"/>
</dbReference>
<evidence type="ECO:0000259" key="4">
    <source>
        <dbReference type="SMART" id="SM00646"/>
    </source>
</evidence>
<keyword evidence="6" id="KW-1185">Reference proteome</keyword>
<dbReference type="PANTHER" id="PTHR30404:SF0">
    <property type="entry name" value="N-ACETYLMURAMOYL-L-ALANINE AMIDASE AMIC"/>
    <property type="match status" value="1"/>
</dbReference>
<dbReference type="CDD" id="cd02696">
    <property type="entry name" value="MurNAc-LAA"/>
    <property type="match status" value="1"/>
</dbReference>
<evidence type="ECO:0000256" key="1">
    <source>
        <dbReference type="ARBA" id="ARBA00022801"/>
    </source>
</evidence>
<comment type="caution">
    <text evidence="5">The sequence shown here is derived from an EMBL/GenBank/DDBJ whole genome shotgun (WGS) entry which is preliminary data.</text>
</comment>
<dbReference type="Pfam" id="PF01520">
    <property type="entry name" value="Amidase_3"/>
    <property type="match status" value="1"/>
</dbReference>
<keyword evidence="3" id="KW-0732">Signal</keyword>
<name>A0ABW8SGR0_9CLOT</name>
<dbReference type="Gene3D" id="3.40.630.40">
    <property type="entry name" value="Zn-dependent exopeptidases"/>
    <property type="match status" value="1"/>
</dbReference>
<accession>A0ABW8SGR0</accession>
<feature type="domain" description="MurNAc-LAA" evidence="4">
    <location>
        <begin position="165"/>
        <end position="283"/>
    </location>
</feature>